<comment type="similarity">
    <text evidence="1 8">Belongs to the mannose-6-phosphate isomerase type 2 family.</text>
</comment>
<reference evidence="12" key="1">
    <citation type="journal article" date="2021" name="Microb. Physiol.">
        <title>Proteogenomic Insights into the Physiology of Marine, Sulfate-Reducing, Filamentous Desulfonema limicola and Desulfonema magnum.</title>
        <authorList>
            <person name="Schnaars V."/>
            <person name="Wohlbrand L."/>
            <person name="Scheve S."/>
            <person name="Hinrichs C."/>
            <person name="Reinhardt R."/>
            <person name="Rabus R."/>
        </authorList>
    </citation>
    <scope>NUCLEOTIDE SEQUENCE</scope>
    <source>
        <strain evidence="12">4be13</strain>
    </source>
</reference>
<dbReference type="InterPro" id="IPR054566">
    <property type="entry name" value="ManC/GMP-like_b-helix"/>
</dbReference>
<dbReference type="SUPFAM" id="SSF53448">
    <property type="entry name" value="Nucleotide-diphospho-sugar transferases"/>
    <property type="match status" value="1"/>
</dbReference>
<protein>
    <recommendedName>
        <fullName evidence="2">mannose-1-phosphate guanylyltransferase</fullName>
        <ecNumber evidence="2">2.7.7.13</ecNumber>
    </recommendedName>
</protein>
<dbReference type="GO" id="GO:0005525">
    <property type="term" value="F:GTP binding"/>
    <property type="evidence" value="ECO:0007669"/>
    <property type="project" value="UniProtKB-KW"/>
</dbReference>
<dbReference type="InterPro" id="IPR005835">
    <property type="entry name" value="NTP_transferase_dom"/>
</dbReference>
<dbReference type="InterPro" id="IPR051161">
    <property type="entry name" value="Mannose-6P_isomerase_type2"/>
</dbReference>
<feature type="domain" description="Mannose-6-phosphate isomerase type II C-terminal" evidence="10">
    <location>
        <begin position="362"/>
        <end position="475"/>
    </location>
</feature>
<dbReference type="Gene3D" id="2.60.120.10">
    <property type="entry name" value="Jelly Rolls"/>
    <property type="match status" value="1"/>
</dbReference>
<dbReference type="FunFam" id="2.60.120.10:FF:000032">
    <property type="entry name" value="Mannose-1-phosphate guanylyltransferase/mannose-6-phosphate isomerase"/>
    <property type="match status" value="1"/>
</dbReference>
<dbReference type="SUPFAM" id="SSF51182">
    <property type="entry name" value="RmlC-like cupins"/>
    <property type="match status" value="1"/>
</dbReference>
<evidence type="ECO:0000256" key="6">
    <source>
        <dbReference type="ARBA" id="ARBA00023134"/>
    </source>
</evidence>
<dbReference type="Pfam" id="PF22640">
    <property type="entry name" value="ManC_GMP_beta-helix"/>
    <property type="match status" value="1"/>
</dbReference>
<dbReference type="Pfam" id="PF00483">
    <property type="entry name" value="NTP_transferase"/>
    <property type="match status" value="1"/>
</dbReference>
<dbReference type="AlphaFoldDB" id="A0A975GRE6"/>
<feature type="domain" description="Nucleotidyl transferase" evidence="9">
    <location>
        <begin position="4"/>
        <end position="296"/>
    </location>
</feature>
<dbReference type="CDD" id="cd02509">
    <property type="entry name" value="GDP-M1P_Guanylyltransferase"/>
    <property type="match status" value="1"/>
</dbReference>
<keyword evidence="6" id="KW-0342">GTP-binding</keyword>
<gene>
    <name evidence="12" type="ORF">dnm_068720</name>
</gene>
<dbReference type="GO" id="GO:0004475">
    <property type="term" value="F:mannose-1-phosphate guanylyltransferase (GTP) activity"/>
    <property type="evidence" value="ECO:0007669"/>
    <property type="project" value="UniProtKB-EC"/>
</dbReference>
<dbReference type="Gene3D" id="3.90.550.10">
    <property type="entry name" value="Spore Coat Polysaccharide Biosynthesis Protein SpsA, Chain A"/>
    <property type="match status" value="1"/>
</dbReference>
<evidence type="ECO:0000256" key="2">
    <source>
        <dbReference type="ARBA" id="ARBA00012387"/>
    </source>
</evidence>
<dbReference type="InterPro" id="IPR011051">
    <property type="entry name" value="RmlC_Cupin_sf"/>
</dbReference>
<comment type="catalytic activity">
    <reaction evidence="7">
        <text>alpha-D-mannose 1-phosphate + GTP + H(+) = GDP-alpha-D-mannose + diphosphate</text>
        <dbReference type="Rhea" id="RHEA:15229"/>
        <dbReference type="ChEBI" id="CHEBI:15378"/>
        <dbReference type="ChEBI" id="CHEBI:33019"/>
        <dbReference type="ChEBI" id="CHEBI:37565"/>
        <dbReference type="ChEBI" id="CHEBI:57527"/>
        <dbReference type="ChEBI" id="CHEBI:58409"/>
        <dbReference type="EC" id="2.7.7.13"/>
    </reaction>
</comment>
<evidence type="ECO:0000256" key="5">
    <source>
        <dbReference type="ARBA" id="ARBA00022741"/>
    </source>
</evidence>
<dbReference type="RefSeq" id="WP_207678840.1">
    <property type="nucleotide sequence ID" value="NZ_CP061800.1"/>
</dbReference>
<dbReference type="CDD" id="cd02213">
    <property type="entry name" value="cupin_PMI_typeII_C"/>
    <property type="match status" value="1"/>
</dbReference>
<dbReference type="Pfam" id="PF01050">
    <property type="entry name" value="MannoseP_isomer"/>
    <property type="match status" value="1"/>
</dbReference>
<accession>A0A975GRE6</accession>
<dbReference type="PANTHER" id="PTHR46390">
    <property type="entry name" value="MANNOSE-1-PHOSPHATE GUANYLYLTRANSFERASE"/>
    <property type="match status" value="1"/>
</dbReference>
<evidence type="ECO:0000256" key="7">
    <source>
        <dbReference type="ARBA" id="ARBA00047343"/>
    </source>
</evidence>
<dbReference type="GO" id="GO:0000271">
    <property type="term" value="P:polysaccharide biosynthetic process"/>
    <property type="evidence" value="ECO:0007669"/>
    <property type="project" value="InterPro"/>
</dbReference>
<proteinExistence type="inferred from homology"/>
<evidence type="ECO:0000259" key="11">
    <source>
        <dbReference type="Pfam" id="PF22640"/>
    </source>
</evidence>
<keyword evidence="4 12" id="KW-0548">Nucleotidyltransferase</keyword>
<dbReference type="EC" id="2.7.7.13" evidence="2"/>
<dbReference type="Proteomes" id="UP000663722">
    <property type="component" value="Chromosome"/>
</dbReference>
<dbReference type="GO" id="GO:0009298">
    <property type="term" value="P:GDP-mannose biosynthetic process"/>
    <property type="evidence" value="ECO:0007669"/>
    <property type="project" value="TreeGrafter"/>
</dbReference>
<dbReference type="InterPro" id="IPR001538">
    <property type="entry name" value="Man6P_isomerase-2_C"/>
</dbReference>
<evidence type="ECO:0000256" key="3">
    <source>
        <dbReference type="ARBA" id="ARBA00022679"/>
    </source>
</evidence>
<evidence type="ECO:0000259" key="9">
    <source>
        <dbReference type="Pfam" id="PF00483"/>
    </source>
</evidence>
<organism evidence="12 13">
    <name type="scientific">Desulfonema magnum</name>
    <dbReference type="NCBI Taxonomy" id="45655"/>
    <lineage>
        <taxon>Bacteria</taxon>
        <taxon>Pseudomonadati</taxon>
        <taxon>Thermodesulfobacteriota</taxon>
        <taxon>Desulfobacteria</taxon>
        <taxon>Desulfobacterales</taxon>
        <taxon>Desulfococcaceae</taxon>
        <taxon>Desulfonema</taxon>
    </lineage>
</organism>
<dbReference type="KEGG" id="dmm:dnm_068720"/>
<evidence type="ECO:0000313" key="12">
    <source>
        <dbReference type="EMBL" id="QTA90810.1"/>
    </source>
</evidence>
<keyword evidence="5" id="KW-0547">Nucleotide-binding</keyword>
<evidence type="ECO:0000256" key="8">
    <source>
        <dbReference type="RuleBase" id="RU004190"/>
    </source>
</evidence>
<keyword evidence="3" id="KW-0808">Transferase</keyword>
<dbReference type="InterPro" id="IPR014710">
    <property type="entry name" value="RmlC-like_jellyroll"/>
</dbReference>
<keyword evidence="13" id="KW-1185">Reference proteome</keyword>
<dbReference type="FunFam" id="3.90.550.10:FF:000046">
    <property type="entry name" value="Mannose-1-phosphate guanylyltransferase (GDP)"/>
    <property type="match status" value="1"/>
</dbReference>
<evidence type="ECO:0000256" key="4">
    <source>
        <dbReference type="ARBA" id="ARBA00022695"/>
    </source>
</evidence>
<evidence type="ECO:0000313" key="13">
    <source>
        <dbReference type="Proteomes" id="UP000663722"/>
    </source>
</evidence>
<dbReference type="InterPro" id="IPR029044">
    <property type="entry name" value="Nucleotide-diphossugar_trans"/>
</dbReference>
<dbReference type="EMBL" id="CP061800">
    <property type="protein sequence ID" value="QTA90810.1"/>
    <property type="molecule type" value="Genomic_DNA"/>
</dbReference>
<dbReference type="InterPro" id="IPR049577">
    <property type="entry name" value="GMPP_N"/>
</dbReference>
<sequence>MIYPVILAGGSGTRLWPLSRELYPKQLLDLVGDHTMLQSTVLRLKDFKGMSDPIVICNENHRFMIAEQFRNISISHASIILEPVGRNTAPAVAVAALQATSRGDDPLLLVLPADHFIKDVSGLHNALHTGVYFARKGRLITFGIVPEAPETGYGYIRKGKKLANSDGKPPERESLEAVAIDEFVEKPDLKTAIEYVNSENYCWNSGMFMFRASAVLEEMNTYVPEIVKACENAVLKGKEDLDFFRLDEQSFEACPGDSIDYAVMEKTKNGAMVPMQAGWNDLGSWEALWQVGEKDEHENVIHGDVLIHDVKNSFLHASTRLLAAVGLEDHIVVETSDAVLISPRNKVQDIKSLVNILKAGQREEALSHKKVYRPWGSSETIVVSDRFQVKRVIIKPGAKLALQKHFNRAEHWIVLRGTALVRKEDEEFLLKEDNSTYIPLGVAHRLENPGKIPLELIEVRSGSYLGEDDIVRFEDA</sequence>
<feature type="domain" description="MannoseP isomerase/GMP-like beta-helix" evidence="11">
    <location>
        <begin position="309"/>
        <end position="355"/>
    </location>
</feature>
<evidence type="ECO:0000259" key="10">
    <source>
        <dbReference type="Pfam" id="PF01050"/>
    </source>
</evidence>
<name>A0A975GRE6_9BACT</name>
<dbReference type="PANTHER" id="PTHR46390:SF1">
    <property type="entry name" value="MANNOSE-1-PHOSPHATE GUANYLYLTRANSFERASE"/>
    <property type="match status" value="1"/>
</dbReference>
<dbReference type="InterPro" id="IPR006375">
    <property type="entry name" value="Man1P_GuaTrfase/Man6P_Isoase"/>
</dbReference>
<evidence type="ECO:0000256" key="1">
    <source>
        <dbReference type="ARBA" id="ARBA00006115"/>
    </source>
</evidence>
<dbReference type="NCBIfam" id="TIGR01479">
    <property type="entry name" value="GMP_PMI"/>
    <property type="match status" value="1"/>
</dbReference>